<dbReference type="VEuPathDB" id="FungiDB:MPH_08996"/>
<evidence type="ECO:0000313" key="1">
    <source>
        <dbReference type="EMBL" id="EKG13815.1"/>
    </source>
</evidence>
<evidence type="ECO:0000313" key="2">
    <source>
        <dbReference type="Proteomes" id="UP000007129"/>
    </source>
</evidence>
<dbReference type="InParanoid" id="K2SAB7"/>
<name>K2SAB7_MACPH</name>
<dbReference type="AlphaFoldDB" id="K2SAB7"/>
<proteinExistence type="predicted"/>
<dbReference type="EMBL" id="AHHD01000383">
    <property type="protein sequence ID" value="EKG13815.1"/>
    <property type="molecule type" value="Genomic_DNA"/>
</dbReference>
<reference evidence="1 2" key="1">
    <citation type="journal article" date="2012" name="BMC Genomics">
        <title>Tools to kill: Genome of one of the most destructive plant pathogenic fungi Macrophomina phaseolina.</title>
        <authorList>
            <person name="Islam M.S."/>
            <person name="Haque M.S."/>
            <person name="Islam M.M."/>
            <person name="Emdad E.M."/>
            <person name="Halim A."/>
            <person name="Hossen Q.M.M."/>
            <person name="Hossain M.Z."/>
            <person name="Ahmed B."/>
            <person name="Rahim S."/>
            <person name="Rahman M.S."/>
            <person name="Alam M.M."/>
            <person name="Hou S."/>
            <person name="Wan X."/>
            <person name="Saito J.A."/>
            <person name="Alam M."/>
        </authorList>
    </citation>
    <scope>NUCLEOTIDE SEQUENCE [LARGE SCALE GENOMIC DNA]</scope>
    <source>
        <strain evidence="1 2">MS6</strain>
    </source>
</reference>
<organism evidence="1 2">
    <name type="scientific">Macrophomina phaseolina (strain MS6)</name>
    <name type="common">Charcoal rot fungus</name>
    <dbReference type="NCBI Taxonomy" id="1126212"/>
    <lineage>
        <taxon>Eukaryota</taxon>
        <taxon>Fungi</taxon>
        <taxon>Dikarya</taxon>
        <taxon>Ascomycota</taxon>
        <taxon>Pezizomycotina</taxon>
        <taxon>Dothideomycetes</taxon>
        <taxon>Dothideomycetes incertae sedis</taxon>
        <taxon>Botryosphaeriales</taxon>
        <taxon>Botryosphaeriaceae</taxon>
        <taxon>Macrophomina</taxon>
    </lineage>
</organism>
<dbReference type="Proteomes" id="UP000007129">
    <property type="component" value="Unassembled WGS sequence"/>
</dbReference>
<dbReference type="HOGENOM" id="CLU_1704566_0_0_1"/>
<sequence length="154" mass="17303">MGKKVVCQDCKKRKRRCLHNVNSTKNETSTSTEAIYEEQSRNLGIHKNVCIEGTVGTTCDMRDGTREAGTLFQTQDSAMPDDRPFGPVHEKHQPEETGFIAGDYRCLDCISGKSCLRISCPFFQTLSAKIFHRQVQEDHDMSIALTFVGLKISN</sequence>
<protein>
    <submittedName>
        <fullName evidence="1">Uncharacterized protein</fullName>
    </submittedName>
</protein>
<comment type="caution">
    <text evidence="1">The sequence shown here is derived from an EMBL/GenBank/DDBJ whole genome shotgun (WGS) entry which is preliminary data.</text>
</comment>
<gene>
    <name evidence="1" type="ORF">MPH_08996</name>
</gene>
<accession>K2SAB7</accession>